<reference evidence="2" key="1">
    <citation type="submission" date="2018-05" db="EMBL/GenBank/DDBJ databases">
        <authorList>
            <person name="Lanie J.A."/>
            <person name="Ng W.-L."/>
            <person name="Kazmierczak K.M."/>
            <person name="Andrzejewski T.M."/>
            <person name="Davidsen T.M."/>
            <person name="Wayne K.J."/>
            <person name="Tettelin H."/>
            <person name="Glass J.I."/>
            <person name="Rusch D."/>
            <person name="Podicherti R."/>
            <person name="Tsui H.-C.T."/>
            <person name="Winkler M.E."/>
        </authorList>
    </citation>
    <scope>NUCLEOTIDE SEQUENCE</scope>
</reference>
<evidence type="ECO:0000313" key="2">
    <source>
        <dbReference type="EMBL" id="SUZ49178.1"/>
    </source>
</evidence>
<gene>
    <name evidence="2" type="ORF">METZ01_LOCUS2032</name>
</gene>
<dbReference type="AlphaFoldDB" id="A0A381N6B0"/>
<dbReference type="EMBL" id="UINC01000107">
    <property type="protein sequence ID" value="SUZ49178.1"/>
    <property type="molecule type" value="Genomic_DNA"/>
</dbReference>
<organism evidence="2">
    <name type="scientific">marine metagenome</name>
    <dbReference type="NCBI Taxonomy" id="408172"/>
    <lineage>
        <taxon>unclassified sequences</taxon>
        <taxon>metagenomes</taxon>
        <taxon>ecological metagenomes</taxon>
    </lineage>
</organism>
<feature type="coiled-coil region" evidence="1">
    <location>
        <begin position="139"/>
        <end position="166"/>
    </location>
</feature>
<name>A0A381N6B0_9ZZZZ</name>
<evidence type="ECO:0000256" key="1">
    <source>
        <dbReference type="SAM" id="Coils"/>
    </source>
</evidence>
<accession>A0A381N6B0</accession>
<dbReference type="InterPro" id="IPR055545">
    <property type="entry name" value="DUF7121"/>
</dbReference>
<sequence>MVLNHTKLSEIFEPLSVKVSVKLSDSKVKRDDLNGTGRVHRDKRNEINRQVKELIYEVQSQKSIRNIENAKVKELKKIRLDRSNELKELREILRNGNNRRTVEEGEKTKTKVRSARILRTTRESLEKKYEKGGFPGNKEKDYHKKMKSLQKELKEATDRESASNSNALKKVRSAELLQTEAHKSVEKAVIHAQDAHDLMIELSEEVDRLRELANSEHGSLTSAKREADHLHNQYIVSLRCIHSMQDIMKLSESRQKLHDEDGRVEISDLMTRLMSGATLSTEELMLLQRN</sequence>
<dbReference type="Pfam" id="PF23435">
    <property type="entry name" value="DUF7121"/>
    <property type="match status" value="1"/>
</dbReference>
<keyword evidence="1" id="KW-0175">Coiled coil</keyword>
<protein>
    <submittedName>
        <fullName evidence="2">Uncharacterized protein</fullName>
    </submittedName>
</protein>
<proteinExistence type="predicted"/>